<proteinExistence type="predicted"/>
<evidence type="ECO:0000256" key="1">
    <source>
        <dbReference type="SAM" id="MobiDB-lite"/>
    </source>
</evidence>
<evidence type="ECO:0000313" key="2">
    <source>
        <dbReference type="EMBL" id="JAE02981.1"/>
    </source>
</evidence>
<dbReference type="AlphaFoldDB" id="A0A0A9EYK7"/>
<reference evidence="2" key="2">
    <citation type="journal article" date="2015" name="Data Brief">
        <title>Shoot transcriptome of the giant reed, Arundo donax.</title>
        <authorList>
            <person name="Barrero R.A."/>
            <person name="Guerrero F.D."/>
            <person name="Moolhuijzen P."/>
            <person name="Goolsby J.A."/>
            <person name="Tidwell J."/>
            <person name="Bellgard S.E."/>
            <person name="Bellgard M.I."/>
        </authorList>
    </citation>
    <scope>NUCLEOTIDE SEQUENCE</scope>
    <source>
        <tissue evidence="2">Shoot tissue taken approximately 20 cm above the soil surface</tissue>
    </source>
</reference>
<feature type="compositionally biased region" description="Basic and acidic residues" evidence="1">
    <location>
        <begin position="22"/>
        <end position="35"/>
    </location>
</feature>
<protein>
    <submittedName>
        <fullName evidence="2">Rop5</fullName>
    </submittedName>
</protein>
<organism evidence="2">
    <name type="scientific">Arundo donax</name>
    <name type="common">Giant reed</name>
    <name type="synonym">Donax arundinaceus</name>
    <dbReference type="NCBI Taxonomy" id="35708"/>
    <lineage>
        <taxon>Eukaryota</taxon>
        <taxon>Viridiplantae</taxon>
        <taxon>Streptophyta</taxon>
        <taxon>Embryophyta</taxon>
        <taxon>Tracheophyta</taxon>
        <taxon>Spermatophyta</taxon>
        <taxon>Magnoliopsida</taxon>
        <taxon>Liliopsida</taxon>
        <taxon>Poales</taxon>
        <taxon>Poaceae</taxon>
        <taxon>PACMAD clade</taxon>
        <taxon>Arundinoideae</taxon>
        <taxon>Arundineae</taxon>
        <taxon>Arundo</taxon>
    </lineage>
</organism>
<reference evidence="2" key="1">
    <citation type="submission" date="2014-09" db="EMBL/GenBank/DDBJ databases">
        <authorList>
            <person name="Magalhaes I.L.F."/>
            <person name="Oliveira U."/>
            <person name="Santos F.R."/>
            <person name="Vidigal T.H.D.A."/>
            <person name="Brescovit A.D."/>
            <person name="Santos A.J."/>
        </authorList>
    </citation>
    <scope>NUCLEOTIDE SEQUENCE</scope>
    <source>
        <tissue evidence="2">Shoot tissue taken approximately 20 cm above the soil surface</tissue>
    </source>
</reference>
<sequence>MSMQVLPTAPSPTVTHLMNREALDAMDEPKGRSETSRGMWGTRVRS</sequence>
<dbReference type="EMBL" id="GBRH01194915">
    <property type="protein sequence ID" value="JAE02981.1"/>
    <property type="molecule type" value="Transcribed_RNA"/>
</dbReference>
<name>A0A0A9EYK7_ARUDO</name>
<feature type="region of interest" description="Disordered" evidence="1">
    <location>
        <begin position="22"/>
        <end position="46"/>
    </location>
</feature>
<accession>A0A0A9EYK7</accession>